<dbReference type="Proteomes" id="UP000017184">
    <property type="component" value="Chromosome"/>
</dbReference>
<sequence>MHLPHPLQSLLRKYRPGKGPGKGPGVRCTEEGRIRHLHLGSGSLCIQGSIDLDKPTRLVHEYTEQMMAVLLFVDPQDVPDLHAMQLGLGAGSLTRFCTQKLGVRATVIEIDPEVVQACQRWFGLAGEHPLLRIVLADAATEIQQPQWWGMVDVLHVDVYDHDAARPVLDDAPFYAHCRRMLSPKGCMAVNVFGESSHVEGTIERIAHSFGNAALWKFPTTRYGNTVVLAQYTPTHPGGEDRASAIQARWGLPARRWLRALRRI</sequence>
<dbReference type="EMBL" id="CP004885">
    <property type="protein sequence ID" value="AGX88066.1"/>
    <property type="molecule type" value="Genomic_DNA"/>
</dbReference>
<dbReference type="Pfam" id="PF01564">
    <property type="entry name" value="Spermine_synth"/>
    <property type="match status" value="1"/>
</dbReference>
<dbReference type="GO" id="GO:0006596">
    <property type="term" value="P:polyamine biosynthetic process"/>
    <property type="evidence" value="ECO:0007669"/>
    <property type="project" value="UniProtKB-KW"/>
</dbReference>
<dbReference type="PATRIC" id="fig|946483.4.peg.2007"/>
<dbReference type="SUPFAM" id="SSF53335">
    <property type="entry name" value="S-adenosyl-L-methionine-dependent methyltransferases"/>
    <property type="match status" value="1"/>
</dbReference>
<dbReference type="InterPro" id="IPR029063">
    <property type="entry name" value="SAM-dependent_MTases_sf"/>
</dbReference>
<organism evidence="3 4">
    <name type="scientific">Candidatus Symbiobacter mobilis CR</name>
    <dbReference type="NCBI Taxonomy" id="946483"/>
    <lineage>
        <taxon>Bacteria</taxon>
        <taxon>Pseudomonadati</taxon>
        <taxon>Pseudomonadota</taxon>
        <taxon>Betaproteobacteria</taxon>
        <taxon>Burkholderiales</taxon>
        <taxon>Comamonadaceae</taxon>
    </lineage>
</organism>
<dbReference type="PANTHER" id="PTHR43317">
    <property type="entry name" value="THERMOSPERMINE SYNTHASE ACAULIS5"/>
    <property type="match status" value="1"/>
</dbReference>
<evidence type="ECO:0000256" key="2">
    <source>
        <dbReference type="SAM" id="MobiDB-lite"/>
    </source>
</evidence>
<evidence type="ECO:0000313" key="4">
    <source>
        <dbReference type="Proteomes" id="UP000017184"/>
    </source>
</evidence>
<protein>
    <submittedName>
        <fullName evidence="3">Spermidine synthase</fullName>
    </submittedName>
</protein>
<dbReference type="STRING" id="946483.Cenrod_1993"/>
<dbReference type="HOGENOM" id="CLU_060070_0_1_4"/>
<gene>
    <name evidence="3" type="ORF">Cenrod_1993</name>
</gene>
<dbReference type="RefSeq" id="WP_022774888.1">
    <property type="nucleotide sequence ID" value="NC_022576.1"/>
</dbReference>
<keyword evidence="4" id="KW-1185">Reference proteome</keyword>
<name>U5N932_9BURK</name>
<accession>U5N932</accession>
<dbReference type="KEGG" id="cbx:Cenrod_1993"/>
<proteinExistence type="predicted"/>
<feature type="region of interest" description="Disordered" evidence="2">
    <location>
        <begin position="1"/>
        <end position="26"/>
    </location>
</feature>
<keyword evidence="1" id="KW-0620">Polyamine biosynthesis</keyword>
<dbReference type="eggNOG" id="COG0421">
    <property type="taxonomic scope" value="Bacteria"/>
</dbReference>
<evidence type="ECO:0000256" key="1">
    <source>
        <dbReference type="ARBA" id="ARBA00023115"/>
    </source>
</evidence>
<evidence type="ECO:0000313" key="3">
    <source>
        <dbReference type="EMBL" id="AGX88066.1"/>
    </source>
</evidence>
<dbReference type="PANTHER" id="PTHR43317:SF1">
    <property type="entry name" value="THERMOSPERMINE SYNTHASE ACAULIS5"/>
    <property type="match status" value="1"/>
</dbReference>
<dbReference type="AlphaFoldDB" id="U5N932"/>
<dbReference type="Gene3D" id="3.40.50.150">
    <property type="entry name" value="Vaccinia Virus protein VP39"/>
    <property type="match status" value="1"/>
</dbReference>
<reference evidence="3 4" key="1">
    <citation type="journal article" date="2013" name="Genome Biol.">
        <title>Genomic analysis reveals key aspects of prokaryotic symbiosis in the phototrophic consortium "Chlorochromatium aggregatum".</title>
        <authorList>
            <person name="Liu Z."/>
            <person name="Muller J."/>
            <person name="Li T."/>
            <person name="Alvey R.M."/>
            <person name="Vogl K."/>
            <person name="Frigaard N.U."/>
            <person name="Rockwell N.C."/>
            <person name="Boyd E.S."/>
            <person name="Tomsho L.P."/>
            <person name="Schuster S.C."/>
            <person name="Henke P."/>
            <person name="Rohde M."/>
            <person name="Overmann J."/>
            <person name="Bryant D.A."/>
        </authorList>
    </citation>
    <scope>NUCLEOTIDE SEQUENCE [LARGE SCALE GENOMIC DNA]</scope>
    <source>
        <strain evidence="3">CR</strain>
    </source>
</reference>